<reference evidence="1 2" key="1">
    <citation type="journal article" date="2016" name="Sci. Rep.">
        <title>The Dendrobium catenatum Lindl. genome sequence provides insights into polysaccharide synthase, floral development and adaptive evolution.</title>
        <authorList>
            <person name="Zhang G.Q."/>
            <person name="Xu Q."/>
            <person name="Bian C."/>
            <person name="Tsai W.C."/>
            <person name="Yeh C.M."/>
            <person name="Liu K.W."/>
            <person name="Yoshida K."/>
            <person name="Zhang L.S."/>
            <person name="Chang S.B."/>
            <person name="Chen F."/>
            <person name="Shi Y."/>
            <person name="Su Y.Y."/>
            <person name="Zhang Y.Q."/>
            <person name="Chen L.J."/>
            <person name="Yin Y."/>
            <person name="Lin M."/>
            <person name="Huang H."/>
            <person name="Deng H."/>
            <person name="Wang Z.W."/>
            <person name="Zhu S.L."/>
            <person name="Zhao X."/>
            <person name="Deng C."/>
            <person name="Niu S.C."/>
            <person name="Huang J."/>
            <person name="Wang M."/>
            <person name="Liu G.H."/>
            <person name="Yang H.J."/>
            <person name="Xiao X.J."/>
            <person name="Hsiao Y.Y."/>
            <person name="Wu W.L."/>
            <person name="Chen Y.Y."/>
            <person name="Mitsuda N."/>
            <person name="Ohme-Takagi M."/>
            <person name="Luo Y.B."/>
            <person name="Van de Peer Y."/>
            <person name="Liu Z.J."/>
        </authorList>
    </citation>
    <scope>NUCLEOTIDE SEQUENCE [LARGE SCALE GENOMIC DNA]</scope>
    <source>
        <tissue evidence="1">The whole plant</tissue>
    </source>
</reference>
<dbReference type="EMBL" id="KZ503211">
    <property type="protein sequence ID" value="PKU67296.1"/>
    <property type="molecule type" value="Genomic_DNA"/>
</dbReference>
<dbReference type="Proteomes" id="UP000233837">
    <property type="component" value="Unassembled WGS sequence"/>
</dbReference>
<name>A0A2I0VV61_9ASPA</name>
<accession>A0A2I0VV61</accession>
<gene>
    <name evidence="1" type="ORF">MA16_Dca021248</name>
</gene>
<reference evidence="1 2" key="2">
    <citation type="journal article" date="2017" name="Nature">
        <title>The Apostasia genome and the evolution of orchids.</title>
        <authorList>
            <person name="Zhang G.Q."/>
            <person name="Liu K.W."/>
            <person name="Li Z."/>
            <person name="Lohaus R."/>
            <person name="Hsiao Y.Y."/>
            <person name="Niu S.C."/>
            <person name="Wang J.Y."/>
            <person name="Lin Y.C."/>
            <person name="Xu Q."/>
            <person name="Chen L.J."/>
            <person name="Yoshida K."/>
            <person name="Fujiwara S."/>
            <person name="Wang Z.W."/>
            <person name="Zhang Y.Q."/>
            <person name="Mitsuda N."/>
            <person name="Wang M."/>
            <person name="Liu G.H."/>
            <person name="Pecoraro L."/>
            <person name="Huang H.X."/>
            <person name="Xiao X.J."/>
            <person name="Lin M."/>
            <person name="Wu X.Y."/>
            <person name="Wu W.L."/>
            <person name="Chen Y.Y."/>
            <person name="Chang S.B."/>
            <person name="Sakamoto S."/>
            <person name="Ohme-Takagi M."/>
            <person name="Yagi M."/>
            <person name="Zeng S.J."/>
            <person name="Shen C.Y."/>
            <person name="Yeh C.M."/>
            <person name="Luo Y.B."/>
            <person name="Tsai W.C."/>
            <person name="Van de Peer Y."/>
            <person name="Liu Z.J."/>
        </authorList>
    </citation>
    <scope>NUCLEOTIDE SEQUENCE [LARGE SCALE GENOMIC DNA]</scope>
    <source>
        <tissue evidence="1">The whole plant</tissue>
    </source>
</reference>
<evidence type="ECO:0000313" key="1">
    <source>
        <dbReference type="EMBL" id="PKU67296.1"/>
    </source>
</evidence>
<organism evidence="1 2">
    <name type="scientific">Dendrobium catenatum</name>
    <dbReference type="NCBI Taxonomy" id="906689"/>
    <lineage>
        <taxon>Eukaryota</taxon>
        <taxon>Viridiplantae</taxon>
        <taxon>Streptophyta</taxon>
        <taxon>Embryophyta</taxon>
        <taxon>Tracheophyta</taxon>
        <taxon>Spermatophyta</taxon>
        <taxon>Magnoliopsida</taxon>
        <taxon>Liliopsida</taxon>
        <taxon>Asparagales</taxon>
        <taxon>Orchidaceae</taxon>
        <taxon>Epidendroideae</taxon>
        <taxon>Malaxideae</taxon>
        <taxon>Dendrobiinae</taxon>
        <taxon>Dendrobium</taxon>
    </lineage>
</organism>
<evidence type="ECO:0000313" key="2">
    <source>
        <dbReference type="Proteomes" id="UP000233837"/>
    </source>
</evidence>
<sequence>MKGREERVEFERGRRSLEEISLDYGGGFTWLLRQARTLVPSDSRFILREVLERIRYLWCQRARLLYCTGEGESDFRDEADEVLLILWTPTRARDEICACSVRNGSVAEVWVTSSLANESVKICAGFSIGIWLRYG</sequence>
<protein>
    <submittedName>
        <fullName evidence="1">Uncharacterized protein</fullName>
    </submittedName>
</protein>
<keyword evidence="2" id="KW-1185">Reference proteome</keyword>
<proteinExistence type="predicted"/>
<dbReference type="AlphaFoldDB" id="A0A2I0VV61"/>